<dbReference type="GO" id="GO:0005789">
    <property type="term" value="C:endoplasmic reticulum membrane"/>
    <property type="evidence" value="ECO:0007669"/>
    <property type="project" value="UniProtKB-SubCell"/>
</dbReference>
<reference evidence="17 18" key="1">
    <citation type="submission" date="2020-08" db="EMBL/GenBank/DDBJ databases">
        <authorList>
            <person name="Hejnol A."/>
        </authorList>
    </citation>
    <scope>NUCLEOTIDE SEQUENCE [LARGE SCALE GENOMIC DNA]</scope>
</reference>
<keyword evidence="18" id="KW-1185">Reference proteome</keyword>
<evidence type="ECO:0000256" key="4">
    <source>
        <dbReference type="ARBA" id="ARBA00013122"/>
    </source>
</evidence>
<dbReference type="GO" id="GO:0102158">
    <property type="term" value="F:very-long-chain (3R)-3-hydroxyacyl-CoA dehydratase activity"/>
    <property type="evidence" value="ECO:0007669"/>
    <property type="project" value="UniProtKB-EC"/>
</dbReference>
<comment type="catalytic activity">
    <reaction evidence="15">
        <text>a very-long-chain (3R)-3-hydroxyacyl-CoA = a very-long-chain (2E)-enoyl-CoA + H2O</text>
        <dbReference type="Rhea" id="RHEA:45812"/>
        <dbReference type="ChEBI" id="CHEBI:15377"/>
        <dbReference type="ChEBI" id="CHEBI:83728"/>
        <dbReference type="ChEBI" id="CHEBI:85440"/>
        <dbReference type="EC" id="4.2.1.134"/>
    </reaction>
</comment>
<evidence type="ECO:0000256" key="14">
    <source>
        <dbReference type="ARBA" id="ARBA00023239"/>
    </source>
</evidence>
<dbReference type="GO" id="GO:0042761">
    <property type="term" value="P:very long-chain fatty acid biosynthetic process"/>
    <property type="evidence" value="ECO:0007669"/>
    <property type="project" value="TreeGrafter"/>
</dbReference>
<evidence type="ECO:0000313" key="18">
    <source>
        <dbReference type="Proteomes" id="UP000549394"/>
    </source>
</evidence>
<comment type="similarity">
    <text evidence="3 15">Belongs to the very long-chain fatty acids dehydratase HACD family.</text>
</comment>
<evidence type="ECO:0000256" key="3">
    <source>
        <dbReference type="ARBA" id="ARBA00007811"/>
    </source>
</evidence>
<evidence type="ECO:0000313" key="17">
    <source>
        <dbReference type="EMBL" id="CAD5125925.1"/>
    </source>
</evidence>
<dbReference type="PANTHER" id="PTHR11035:SF35">
    <property type="entry name" value="VERY-LONG-CHAIN (3R)-3-HYDROXYACYL-COA DEHYDRATASE"/>
    <property type="match status" value="1"/>
</dbReference>
<keyword evidence="7 15" id="KW-0256">Endoplasmic reticulum</keyword>
<dbReference type="Pfam" id="PF04387">
    <property type="entry name" value="PTPLA"/>
    <property type="match status" value="1"/>
</dbReference>
<keyword evidence="11 15" id="KW-0443">Lipid metabolism</keyword>
<comment type="function">
    <text evidence="15">Catalyzes the third of the four reactions of the long-chain fatty acids elongation cycle. This endoplasmic reticulum-bound enzymatic process, allows the addition of two carbons to the chain of long- and very long-chain fatty acids/VLCFAs per cycle. This enzyme catalyzes the dehydration of the 3-hydroxyacyl-CoA intermediate into trans-2,3-enoyl-CoA, within each cycle of fatty acid elongation. Thereby, it participates to the production of VLCFAs of different chain lengths that are involved in multiple biological processes as precursors of membrane lipids and lipid mediators.</text>
</comment>
<keyword evidence="8 15" id="KW-0276">Fatty acid metabolism</keyword>
<feature type="domain" description="CS" evidence="16">
    <location>
        <begin position="4"/>
        <end position="96"/>
    </location>
</feature>
<accession>A0A7I8WCM2</accession>
<dbReference type="Proteomes" id="UP000549394">
    <property type="component" value="Unassembled WGS sequence"/>
</dbReference>
<dbReference type="CDD" id="cd06465">
    <property type="entry name" value="p23_hB-ind1_like"/>
    <property type="match status" value="1"/>
</dbReference>
<evidence type="ECO:0000256" key="9">
    <source>
        <dbReference type="ARBA" id="ARBA00022989"/>
    </source>
</evidence>
<dbReference type="Pfam" id="PF04969">
    <property type="entry name" value="CS"/>
    <property type="match status" value="1"/>
</dbReference>
<name>A0A7I8WCM2_9ANNE</name>
<dbReference type="GO" id="GO:0030497">
    <property type="term" value="P:fatty acid elongation"/>
    <property type="evidence" value="ECO:0007669"/>
    <property type="project" value="TreeGrafter"/>
</dbReference>
<evidence type="ECO:0000256" key="10">
    <source>
        <dbReference type="ARBA" id="ARBA00023054"/>
    </source>
</evidence>
<proteinExistence type="inferred from homology"/>
<evidence type="ECO:0000256" key="2">
    <source>
        <dbReference type="ARBA" id="ARBA00005194"/>
    </source>
</evidence>
<keyword evidence="10" id="KW-0175">Coiled coil</keyword>
<keyword evidence="13 15" id="KW-0275">Fatty acid biosynthesis</keyword>
<evidence type="ECO:0000256" key="5">
    <source>
        <dbReference type="ARBA" id="ARBA00022516"/>
    </source>
</evidence>
<comment type="pathway">
    <text evidence="2 15">Lipid metabolism; fatty acid biosynthesis.</text>
</comment>
<dbReference type="AlphaFoldDB" id="A0A7I8WCM2"/>
<dbReference type="GO" id="GO:0030148">
    <property type="term" value="P:sphingolipid biosynthetic process"/>
    <property type="evidence" value="ECO:0007669"/>
    <property type="project" value="TreeGrafter"/>
</dbReference>
<dbReference type="InterPro" id="IPR007482">
    <property type="entry name" value="Tyr_Pase-like_PTPLA"/>
</dbReference>
<evidence type="ECO:0000256" key="11">
    <source>
        <dbReference type="ARBA" id="ARBA00023098"/>
    </source>
</evidence>
<evidence type="ECO:0000256" key="15">
    <source>
        <dbReference type="RuleBase" id="RU363109"/>
    </source>
</evidence>
<keyword evidence="12 15" id="KW-0472">Membrane</keyword>
<feature type="transmembrane region" description="Helical" evidence="15">
    <location>
        <begin position="284"/>
        <end position="309"/>
    </location>
</feature>
<keyword evidence="6 15" id="KW-0812">Transmembrane</keyword>
<evidence type="ECO:0000259" key="16">
    <source>
        <dbReference type="PROSITE" id="PS51203"/>
    </source>
</evidence>
<dbReference type="InterPro" id="IPR008978">
    <property type="entry name" value="HSP20-like_chaperone"/>
</dbReference>
<dbReference type="PROSITE" id="PS51203">
    <property type="entry name" value="CS"/>
    <property type="match status" value="1"/>
</dbReference>
<dbReference type="Gene3D" id="2.60.40.790">
    <property type="match status" value="1"/>
</dbReference>
<comment type="subcellular location">
    <subcellularLocation>
        <location evidence="1 15">Endoplasmic reticulum membrane</location>
        <topology evidence="1 15">Multi-pass membrane protein</topology>
    </subcellularLocation>
</comment>
<evidence type="ECO:0000256" key="7">
    <source>
        <dbReference type="ARBA" id="ARBA00022824"/>
    </source>
</evidence>
<evidence type="ECO:0000256" key="12">
    <source>
        <dbReference type="ARBA" id="ARBA00023136"/>
    </source>
</evidence>
<keyword evidence="5 15" id="KW-0444">Lipid biosynthesis</keyword>
<organism evidence="17 18">
    <name type="scientific">Dimorphilus gyrociliatus</name>
    <dbReference type="NCBI Taxonomy" id="2664684"/>
    <lineage>
        <taxon>Eukaryota</taxon>
        <taxon>Metazoa</taxon>
        <taxon>Spiralia</taxon>
        <taxon>Lophotrochozoa</taxon>
        <taxon>Annelida</taxon>
        <taxon>Polychaeta</taxon>
        <taxon>Polychaeta incertae sedis</taxon>
        <taxon>Dinophilidae</taxon>
        <taxon>Dimorphilus</taxon>
    </lineage>
</organism>
<dbReference type="EMBL" id="CAJFCJ010000030">
    <property type="protein sequence ID" value="CAD5125925.1"/>
    <property type="molecule type" value="Genomic_DNA"/>
</dbReference>
<feature type="transmembrane region" description="Helical" evidence="15">
    <location>
        <begin position="329"/>
        <end position="348"/>
    </location>
</feature>
<evidence type="ECO:0000256" key="13">
    <source>
        <dbReference type="ARBA" id="ARBA00023160"/>
    </source>
</evidence>
<comment type="caution">
    <text evidence="15">Lacks conserved residue(s) required for the propagation of feature annotation.</text>
</comment>
<keyword evidence="9 15" id="KW-1133">Transmembrane helix</keyword>
<gene>
    <name evidence="17" type="ORF">DGYR_LOCUS13220</name>
</gene>
<dbReference type="EC" id="4.2.1.134" evidence="4 15"/>
<sequence>MAEVKKPTVFWGQNKSQISLKVDLQNIIDGPNVEITEDKVTFSATTRSPNNGINKYEFEIVFYLPIDPENSTWQAKPLNVLFDLRKVGEETWQRLTFEQKKLFWLKIDFDKVHYSDSEDEKKPSFEDLRKLDDLLKDNKEADKSSKIKFRIVYLFLFSMFQWIGYNYVILGLFACMSVKSSEGSLNLAYKFVEKPLKLCQIASCMEIVHSLLGLTKGSIVAPLMQVFGRNFALFVVLSSEERLHNNSLNWYLFFAWSIVEAVRFPYYMFTLLKKEYKWLTWLRYTIWIPLYSMGGVSEALLFLRAISYFEETEKWSISLPNVFNFSFYFPYYLKVHLVGLFIGISFLMKHMMVARKKKLGGGKAKLH</sequence>
<keyword evidence="14 15" id="KW-0456">Lyase</keyword>
<feature type="transmembrane region" description="Helical" evidence="15">
    <location>
        <begin position="151"/>
        <end position="174"/>
    </location>
</feature>
<dbReference type="SUPFAM" id="SSF49764">
    <property type="entry name" value="HSP20-like chaperones"/>
    <property type="match status" value="1"/>
</dbReference>
<dbReference type="UniPathway" id="UPA00094"/>
<evidence type="ECO:0000256" key="8">
    <source>
        <dbReference type="ARBA" id="ARBA00022832"/>
    </source>
</evidence>
<dbReference type="InterPro" id="IPR007052">
    <property type="entry name" value="CS_dom"/>
</dbReference>
<feature type="transmembrane region" description="Helical" evidence="15">
    <location>
        <begin position="250"/>
        <end position="272"/>
    </location>
</feature>
<evidence type="ECO:0000256" key="6">
    <source>
        <dbReference type="ARBA" id="ARBA00022692"/>
    </source>
</evidence>
<dbReference type="PANTHER" id="PTHR11035">
    <property type="entry name" value="VERY-LONG-CHAIN (3R)-3-HYDROXYACYL-COA DEHYDRATASE"/>
    <property type="match status" value="1"/>
</dbReference>
<evidence type="ECO:0000256" key="1">
    <source>
        <dbReference type="ARBA" id="ARBA00004477"/>
    </source>
</evidence>
<comment type="caution">
    <text evidence="17">The sequence shown here is derived from an EMBL/GenBank/DDBJ whole genome shotgun (WGS) entry which is preliminary data.</text>
</comment>
<dbReference type="OrthoDB" id="2157530at2759"/>
<protein>
    <recommendedName>
        <fullName evidence="4 15">Very-long-chain (3R)-3-hydroxyacyl-CoA dehydratase</fullName>
        <ecNumber evidence="4 15">4.2.1.134</ecNumber>
    </recommendedName>
</protein>